<reference evidence="7" key="2">
    <citation type="submission" date="2020-09" db="EMBL/GenBank/DDBJ databases">
        <authorList>
            <person name="Sun Q."/>
            <person name="Sedlacek I."/>
        </authorList>
    </citation>
    <scope>NUCLEOTIDE SEQUENCE</scope>
    <source>
        <strain evidence="7">CCM 7684</strain>
    </source>
</reference>
<dbReference type="PROSITE" id="PS50088">
    <property type="entry name" value="ANK_REPEAT"/>
    <property type="match status" value="2"/>
</dbReference>
<dbReference type="PROSITE" id="PS50234">
    <property type="entry name" value="VWFA"/>
    <property type="match status" value="1"/>
</dbReference>
<dbReference type="InterPro" id="IPR002035">
    <property type="entry name" value="VWF_A"/>
</dbReference>
<dbReference type="PANTHER" id="PTHR24198">
    <property type="entry name" value="ANKYRIN REPEAT AND PROTEIN KINASE DOMAIN-CONTAINING PROTEIN"/>
    <property type="match status" value="1"/>
</dbReference>
<feature type="region of interest" description="Disordered" evidence="4">
    <location>
        <begin position="457"/>
        <end position="477"/>
    </location>
</feature>
<keyword evidence="5" id="KW-0812">Transmembrane</keyword>
<dbReference type="PANTHER" id="PTHR24198:SF165">
    <property type="entry name" value="ANKYRIN REPEAT-CONTAINING PROTEIN-RELATED"/>
    <property type="match status" value="1"/>
</dbReference>
<evidence type="ECO:0000313" key="8">
    <source>
        <dbReference type="Proteomes" id="UP000602745"/>
    </source>
</evidence>
<dbReference type="SUPFAM" id="SSF48403">
    <property type="entry name" value="Ankyrin repeat"/>
    <property type="match status" value="1"/>
</dbReference>
<dbReference type="EMBL" id="BMCP01000003">
    <property type="protein sequence ID" value="GGE48485.1"/>
    <property type="molecule type" value="Genomic_DNA"/>
</dbReference>
<keyword evidence="5" id="KW-1133">Transmembrane helix</keyword>
<comment type="caution">
    <text evidence="7">The sequence shown here is derived from an EMBL/GenBank/DDBJ whole genome shotgun (WGS) entry which is preliminary data.</text>
</comment>
<evidence type="ECO:0000256" key="4">
    <source>
        <dbReference type="SAM" id="MobiDB-lite"/>
    </source>
</evidence>
<keyword evidence="5" id="KW-0472">Membrane</keyword>
<sequence>MIKTLPYQANASRHEPDDDIHFDNILLSEKFVRRGHGGSSSLEQALRTAAASGDLSAVEDILESGATFDINAVDPETGKTALHYAAEATSNPVTIIQKLLKAGADVTIKDRSGKTAFDLARQANTDADSVSAALATGATEQLRKYGSDRSAQNYWTTFNDLIDAGADVNVLAEDDFSLQDLRYFRDVDKAVELFRAIVEKHPEKLWEDLLDTHFTLYEAFSHFGKERHAPDGTRYPPVPFFERLMKEAADLARSVLEKAIEAGDWERANLLIKERDRLGVDIGRIEIPLDELGQFDDPKEILKAQIESGQIDLATAKVGNFTIYDFFLTAPNWRSKDRPEGWQKFNDIAKFIAEQALAQTRQAFRGGDWSRAIALIDSNAVDVRAEFENGMSLLSHAASKGQLDVVRALVERVHTAGNGRANYINRQDSEGRTALHFAAEKGNKHVYDYLVSQGGKSDVEAGNGQTPNGIQKGRNDPAWQDPGLRAAAGLPPLGETDIFMASTRTKDEDGNYMTVSALSMKKLYDKYKKMLDDGEIDAGDDRAKLVHAIEALSAAQNGLDIMTYLDTANSSRFYGQPSRIFGDDAADIFDISKINKEVSRLLGTADIAEDHAVFVSEAVSEVTNKDSYITKLKELLTSPEYAKYIYDLKKSGKEEEAKADIASSISSLRALTNDETVDDVTRILLANDLKLSLNEIFEDFDSISGETLSSAAEDVLAFITEGMPDLDIAPGSPEADLIDRLNKVLNDGTMADDLVKALIHLIRNGYDGENGDEKIAEAIESLSAAPSSAAQIKELLLSLDGAGVLERMVGLIRLTAGVDKLTEGKFRTGNSFEDIVTVIDFGTYLTISGEPSVLGSGLTSVLQMNMPDPVSKSNPLNKPDPKPNKFDKIWKIPSSYKPPSAGSSKFTEHIDDMLDQHPLFRADPSAARETPPAARIAGSASRIIGATALQALNIIPIVFGAFGIKDGLDRGSEKAVAAGALEVALGGLSLLAGAASVIGIAAGSAAALTVGAAIGGAAGFLLLPILAIVITLQGEDAVEEQHEKFKNWADRGFLQGDWEEKLDFLAQYLFKMKDKRGVRKDKSIFDAVDWRAWMDDRLNRTWVPGRGGTVGGGYQG</sequence>
<organism evidence="7 8">
    <name type="scientific">Agaricicola taiwanensis</name>
    <dbReference type="NCBI Taxonomy" id="591372"/>
    <lineage>
        <taxon>Bacteria</taxon>
        <taxon>Pseudomonadati</taxon>
        <taxon>Pseudomonadota</taxon>
        <taxon>Alphaproteobacteria</taxon>
        <taxon>Rhodobacterales</taxon>
        <taxon>Paracoccaceae</taxon>
        <taxon>Agaricicola</taxon>
    </lineage>
</organism>
<feature type="repeat" description="ANK" evidence="3">
    <location>
        <begin position="77"/>
        <end position="111"/>
    </location>
</feature>
<evidence type="ECO:0000256" key="1">
    <source>
        <dbReference type="ARBA" id="ARBA00022737"/>
    </source>
</evidence>
<keyword evidence="8" id="KW-1185">Reference proteome</keyword>
<evidence type="ECO:0000256" key="5">
    <source>
        <dbReference type="SAM" id="Phobius"/>
    </source>
</evidence>
<dbReference type="InterPro" id="IPR002110">
    <property type="entry name" value="Ankyrin_rpt"/>
</dbReference>
<feature type="transmembrane region" description="Helical" evidence="5">
    <location>
        <begin position="976"/>
        <end position="1002"/>
    </location>
</feature>
<dbReference type="AlphaFoldDB" id="A0A8J2YJL2"/>
<dbReference type="Proteomes" id="UP000602745">
    <property type="component" value="Unassembled WGS sequence"/>
</dbReference>
<dbReference type="PROSITE" id="PS50297">
    <property type="entry name" value="ANK_REP_REGION"/>
    <property type="match status" value="2"/>
</dbReference>
<evidence type="ECO:0000313" key="7">
    <source>
        <dbReference type="EMBL" id="GGE48485.1"/>
    </source>
</evidence>
<gene>
    <name evidence="7" type="ORF">GCM10007276_27050</name>
</gene>
<reference evidence="7" key="1">
    <citation type="journal article" date="2014" name="Int. J. Syst. Evol. Microbiol.">
        <title>Complete genome sequence of Corynebacterium casei LMG S-19264T (=DSM 44701T), isolated from a smear-ripened cheese.</title>
        <authorList>
            <consortium name="US DOE Joint Genome Institute (JGI-PGF)"/>
            <person name="Walter F."/>
            <person name="Albersmeier A."/>
            <person name="Kalinowski J."/>
            <person name="Ruckert C."/>
        </authorList>
    </citation>
    <scope>NUCLEOTIDE SEQUENCE</scope>
    <source>
        <strain evidence="7">CCM 7684</strain>
    </source>
</reference>
<dbReference type="InterPro" id="IPR036770">
    <property type="entry name" value="Ankyrin_rpt-contain_sf"/>
</dbReference>
<accession>A0A8J2YJL2</accession>
<evidence type="ECO:0000259" key="6">
    <source>
        <dbReference type="PROSITE" id="PS50234"/>
    </source>
</evidence>
<feature type="repeat" description="ANK" evidence="3">
    <location>
        <begin position="430"/>
        <end position="462"/>
    </location>
</feature>
<feature type="transmembrane region" description="Helical" evidence="5">
    <location>
        <begin position="943"/>
        <end position="964"/>
    </location>
</feature>
<protein>
    <recommendedName>
        <fullName evidence="6">VWFA domain-containing protein</fullName>
    </recommendedName>
</protein>
<proteinExistence type="predicted"/>
<name>A0A8J2YJL2_9RHOB</name>
<feature type="transmembrane region" description="Helical" evidence="5">
    <location>
        <begin position="1008"/>
        <end position="1032"/>
    </location>
</feature>
<evidence type="ECO:0000256" key="2">
    <source>
        <dbReference type="ARBA" id="ARBA00023043"/>
    </source>
</evidence>
<feature type="domain" description="VWFA" evidence="6">
    <location>
        <begin position="560"/>
        <end position="812"/>
    </location>
</feature>
<keyword evidence="2 3" id="KW-0040">ANK repeat</keyword>
<dbReference type="SMART" id="SM00248">
    <property type="entry name" value="ANK"/>
    <property type="match status" value="4"/>
</dbReference>
<dbReference type="RefSeq" id="WP_188410339.1">
    <property type="nucleotide sequence ID" value="NZ_BMCP01000003.1"/>
</dbReference>
<evidence type="ECO:0000256" key="3">
    <source>
        <dbReference type="PROSITE-ProRule" id="PRU00023"/>
    </source>
</evidence>
<dbReference type="Pfam" id="PF12796">
    <property type="entry name" value="Ank_2"/>
    <property type="match status" value="2"/>
</dbReference>
<keyword evidence="1" id="KW-0677">Repeat</keyword>
<dbReference type="Gene3D" id="1.25.40.20">
    <property type="entry name" value="Ankyrin repeat-containing domain"/>
    <property type="match status" value="2"/>
</dbReference>